<dbReference type="OMA" id="EDHPFCY"/>
<dbReference type="CDD" id="cd03571">
    <property type="entry name" value="ENTH"/>
    <property type="match status" value="1"/>
</dbReference>
<reference evidence="7 8" key="4">
    <citation type="journal article" date="2011" name="BMC Genomics">
        <title>RNA-Seq improves annotation of protein-coding genes in the cucumber genome.</title>
        <authorList>
            <person name="Li Z."/>
            <person name="Zhang Z."/>
            <person name="Yan P."/>
            <person name="Huang S."/>
            <person name="Fei Z."/>
            <person name="Lin K."/>
        </authorList>
    </citation>
    <scope>NUCLEOTIDE SEQUENCE [LARGE SCALE GENOMIC DNA]</scope>
    <source>
        <strain evidence="8">cv. 9930</strain>
    </source>
</reference>
<dbReference type="eggNOG" id="KOG2056">
    <property type="taxonomic scope" value="Eukaryota"/>
</dbReference>
<reference evidence="7 8" key="1">
    <citation type="journal article" date="2009" name="Nat. Genet.">
        <title>The genome of the cucumber, Cucumis sativus L.</title>
        <authorList>
            <person name="Huang S."/>
            <person name="Li R."/>
            <person name="Zhang Z."/>
            <person name="Li L."/>
            <person name="Gu X."/>
            <person name="Fan W."/>
            <person name="Lucas W.J."/>
            <person name="Wang X."/>
            <person name="Xie B."/>
            <person name="Ni P."/>
            <person name="Ren Y."/>
            <person name="Zhu H."/>
            <person name="Li J."/>
            <person name="Lin K."/>
            <person name="Jin W."/>
            <person name="Fei Z."/>
            <person name="Li G."/>
            <person name="Staub J."/>
            <person name="Kilian A."/>
            <person name="van der Vossen E.A."/>
            <person name="Wu Y."/>
            <person name="Guo J."/>
            <person name="He J."/>
            <person name="Jia Z."/>
            <person name="Ren Y."/>
            <person name="Tian G."/>
            <person name="Lu Y."/>
            <person name="Ruan J."/>
            <person name="Qian W."/>
            <person name="Wang M."/>
            <person name="Huang Q."/>
            <person name="Li B."/>
            <person name="Xuan Z."/>
            <person name="Cao J."/>
            <person name="Asan"/>
            <person name="Wu Z."/>
            <person name="Zhang J."/>
            <person name="Cai Q."/>
            <person name="Bai Y."/>
            <person name="Zhao B."/>
            <person name="Han Y."/>
            <person name="Li Y."/>
            <person name="Li X."/>
            <person name="Wang S."/>
            <person name="Shi Q."/>
            <person name="Liu S."/>
            <person name="Cho W.K."/>
            <person name="Kim J.Y."/>
            <person name="Xu Y."/>
            <person name="Heller-Uszynska K."/>
            <person name="Miao H."/>
            <person name="Cheng Z."/>
            <person name="Zhang S."/>
            <person name="Wu J."/>
            <person name="Yang Y."/>
            <person name="Kang H."/>
            <person name="Li M."/>
            <person name="Liang H."/>
            <person name="Ren X."/>
            <person name="Shi Z."/>
            <person name="Wen M."/>
            <person name="Jian M."/>
            <person name="Yang H."/>
            <person name="Zhang G."/>
            <person name="Yang Z."/>
            <person name="Chen R."/>
            <person name="Liu S."/>
            <person name="Li J."/>
            <person name="Ma L."/>
            <person name="Liu H."/>
            <person name="Zhou Y."/>
            <person name="Zhao J."/>
            <person name="Fang X."/>
            <person name="Li G."/>
            <person name="Fang L."/>
            <person name="Li Y."/>
            <person name="Liu D."/>
            <person name="Zheng H."/>
            <person name="Zhang Y."/>
            <person name="Qin N."/>
            <person name="Li Z."/>
            <person name="Yang G."/>
            <person name="Yang S."/>
            <person name="Bolund L."/>
            <person name="Kristiansen K."/>
            <person name="Zheng H."/>
            <person name="Li S."/>
            <person name="Zhang X."/>
            <person name="Yang H."/>
            <person name="Wang J."/>
            <person name="Sun R."/>
            <person name="Zhang B."/>
            <person name="Jiang S."/>
            <person name="Wang J."/>
            <person name="Du Y."/>
            <person name="Li S."/>
        </authorList>
    </citation>
    <scope>NUCLEOTIDE SEQUENCE [LARGE SCALE GENOMIC DNA]</scope>
    <source>
        <strain evidence="8">cv. 9930</strain>
    </source>
</reference>
<keyword evidence="8" id="KW-1185">Reference proteome</keyword>
<feature type="domain" description="ENTH" evidence="6">
    <location>
        <begin position="26"/>
        <end position="161"/>
    </location>
</feature>
<evidence type="ECO:0000256" key="1">
    <source>
        <dbReference type="ARBA" id="ARBA00004132"/>
    </source>
</evidence>
<protein>
    <recommendedName>
        <fullName evidence="6">ENTH domain-containing protein</fullName>
    </recommendedName>
</protein>
<dbReference type="PANTHER" id="PTHR12276">
    <property type="entry name" value="EPSIN/ENT-RELATED"/>
    <property type="match status" value="1"/>
</dbReference>
<dbReference type="GO" id="GO:0030276">
    <property type="term" value="F:clathrin binding"/>
    <property type="evidence" value="ECO:0000318"/>
    <property type="project" value="GO_Central"/>
</dbReference>
<dbReference type="Proteomes" id="UP000029981">
    <property type="component" value="Chromosome 5"/>
</dbReference>
<evidence type="ECO:0000256" key="5">
    <source>
        <dbReference type="SAM" id="MobiDB-lite"/>
    </source>
</evidence>
<dbReference type="GO" id="GO:0030125">
    <property type="term" value="C:clathrin vesicle coat"/>
    <property type="evidence" value="ECO:0000318"/>
    <property type="project" value="GO_Central"/>
</dbReference>
<evidence type="ECO:0000256" key="3">
    <source>
        <dbReference type="ARBA" id="ARBA00023034"/>
    </source>
</evidence>
<feature type="region of interest" description="Disordered" evidence="5">
    <location>
        <begin position="229"/>
        <end position="259"/>
    </location>
</feature>
<reference evidence="7 8" key="2">
    <citation type="journal article" date="2009" name="PLoS ONE">
        <title>An integrated genetic and cytogenetic map of the cucumber genome.</title>
        <authorList>
            <person name="Ren Y."/>
            <person name="Zhang Z."/>
            <person name="Liu J."/>
            <person name="Staub J.E."/>
            <person name="Han Y."/>
            <person name="Cheng Z."/>
            <person name="Li X."/>
            <person name="Lu J."/>
            <person name="Miao H."/>
            <person name="Kang H."/>
            <person name="Xie B."/>
            <person name="Gu X."/>
            <person name="Wang X."/>
            <person name="Du Y."/>
            <person name="Jin W."/>
            <person name="Huang S."/>
        </authorList>
    </citation>
    <scope>NUCLEOTIDE SEQUENCE [LARGE SCALE GENOMIC DNA]</scope>
    <source>
        <strain evidence="8">cv. 9930</strain>
    </source>
</reference>
<dbReference type="GO" id="GO:0006897">
    <property type="term" value="P:endocytosis"/>
    <property type="evidence" value="ECO:0000318"/>
    <property type="project" value="GO_Central"/>
</dbReference>
<dbReference type="Gene3D" id="1.25.40.90">
    <property type="match status" value="1"/>
</dbReference>
<keyword evidence="4" id="KW-0968">Cytoplasmic vesicle</keyword>
<name>A0A0A0KNV8_CUCSA</name>
<evidence type="ECO:0000256" key="4">
    <source>
        <dbReference type="ARBA" id="ARBA00023329"/>
    </source>
</evidence>
<dbReference type="Pfam" id="PF01417">
    <property type="entry name" value="ENTH"/>
    <property type="match status" value="1"/>
</dbReference>
<dbReference type="InterPro" id="IPR013809">
    <property type="entry name" value="ENTH"/>
</dbReference>
<sequence length="259" mass="30073">MEDNYFRELKKQAYIFFKTNIKMARLALTDVTPAQLLTEEATSGNPGPPDSPTMREITKATFEVDDFFRIVEILHKRLEKFDGKDWRGSYNALILLEHVLTHGPKSFVEEFEDDNNKQVLMEMDGFHFVDHKGFDWGQSVRKLSRRVLKLLEDEEFLQQERIKARNLTRGIHGFGNLNRRSFPESRPGRFNYNNHLNSASTGRKMALSLTPAIDEKEEKIRENAKGKLKENGGNMEIDHPFSPIKHRRLSQSLLQNTPI</sequence>
<dbReference type="InterPro" id="IPR008942">
    <property type="entry name" value="ENTH_VHS"/>
</dbReference>
<dbReference type="SMART" id="SM00273">
    <property type="entry name" value="ENTH"/>
    <property type="match status" value="1"/>
</dbReference>
<dbReference type="PROSITE" id="PS50942">
    <property type="entry name" value="ENTH"/>
    <property type="match status" value="1"/>
</dbReference>
<dbReference type="Gramene" id="KGN50544">
    <property type="protein sequence ID" value="KGN50544"/>
    <property type="gene ID" value="Csa_5G182000"/>
</dbReference>
<accession>A0A0A0KNV8</accession>
<dbReference type="KEGG" id="csv:101205838"/>
<keyword evidence="3" id="KW-0333">Golgi apparatus</keyword>
<dbReference type="PANTHER" id="PTHR12276:SF113">
    <property type="entry name" value="ENTH_VHS FAMILY PROTEIN"/>
    <property type="match status" value="1"/>
</dbReference>
<dbReference type="GO" id="GO:0005543">
    <property type="term" value="F:phospholipid binding"/>
    <property type="evidence" value="ECO:0000318"/>
    <property type="project" value="GO_Central"/>
</dbReference>
<dbReference type="SUPFAM" id="SSF48464">
    <property type="entry name" value="ENTH/VHS domain"/>
    <property type="match status" value="1"/>
</dbReference>
<dbReference type="GO" id="GO:0005886">
    <property type="term" value="C:plasma membrane"/>
    <property type="evidence" value="ECO:0000318"/>
    <property type="project" value="GO_Central"/>
</dbReference>
<gene>
    <name evidence="7" type="ORF">Csa_5G182000</name>
</gene>
<dbReference type="GO" id="GO:0005768">
    <property type="term" value="C:endosome"/>
    <property type="evidence" value="ECO:0000318"/>
    <property type="project" value="GO_Central"/>
</dbReference>
<comment type="subcellular location">
    <subcellularLocation>
        <location evidence="1">Cytoplasmic vesicle</location>
        <location evidence="1">Clathrin-coated vesicle</location>
    </subcellularLocation>
    <subcellularLocation>
        <location evidence="2">Golgi apparatus</location>
    </subcellularLocation>
</comment>
<dbReference type="STRING" id="3659.A0A0A0KNV8"/>
<evidence type="ECO:0000256" key="2">
    <source>
        <dbReference type="ARBA" id="ARBA00004555"/>
    </source>
</evidence>
<dbReference type="OrthoDB" id="4033880at2759"/>
<dbReference type="EMBL" id="CM002926">
    <property type="protein sequence ID" value="KGN50544.1"/>
    <property type="molecule type" value="Genomic_DNA"/>
</dbReference>
<proteinExistence type="predicted"/>
<evidence type="ECO:0000259" key="6">
    <source>
        <dbReference type="PROSITE" id="PS50942"/>
    </source>
</evidence>
<organism evidence="7 8">
    <name type="scientific">Cucumis sativus</name>
    <name type="common">Cucumber</name>
    <dbReference type="NCBI Taxonomy" id="3659"/>
    <lineage>
        <taxon>Eukaryota</taxon>
        <taxon>Viridiplantae</taxon>
        <taxon>Streptophyta</taxon>
        <taxon>Embryophyta</taxon>
        <taxon>Tracheophyta</taxon>
        <taxon>Spermatophyta</taxon>
        <taxon>Magnoliopsida</taxon>
        <taxon>eudicotyledons</taxon>
        <taxon>Gunneridae</taxon>
        <taxon>Pentapetalae</taxon>
        <taxon>rosids</taxon>
        <taxon>fabids</taxon>
        <taxon>Cucurbitales</taxon>
        <taxon>Cucurbitaceae</taxon>
        <taxon>Benincaseae</taxon>
        <taxon>Cucumis</taxon>
    </lineage>
</organism>
<evidence type="ECO:0000313" key="7">
    <source>
        <dbReference type="EMBL" id="KGN50544.1"/>
    </source>
</evidence>
<evidence type="ECO:0000313" key="8">
    <source>
        <dbReference type="Proteomes" id="UP000029981"/>
    </source>
</evidence>
<feature type="compositionally biased region" description="Polar residues" evidence="5">
    <location>
        <begin position="250"/>
        <end position="259"/>
    </location>
</feature>
<dbReference type="GO" id="GO:0005794">
    <property type="term" value="C:Golgi apparatus"/>
    <property type="evidence" value="ECO:0007669"/>
    <property type="project" value="UniProtKB-SubCell"/>
</dbReference>
<dbReference type="AlphaFoldDB" id="A0A0A0KNV8"/>
<reference evidence="7 8" key="3">
    <citation type="journal article" date="2010" name="BMC Genomics">
        <title>Transcriptome sequencing and comparative analysis of cucumber flowers with different sex types.</title>
        <authorList>
            <person name="Guo S."/>
            <person name="Zheng Y."/>
            <person name="Joung J.G."/>
            <person name="Liu S."/>
            <person name="Zhang Z."/>
            <person name="Crasta O.R."/>
            <person name="Sobral B.W."/>
            <person name="Xu Y."/>
            <person name="Huang S."/>
            <person name="Fei Z."/>
        </authorList>
    </citation>
    <scope>NUCLEOTIDE SEQUENCE [LARGE SCALE GENOMIC DNA]</scope>
    <source>
        <strain evidence="8">cv. 9930</strain>
    </source>
</reference>